<dbReference type="SUPFAM" id="SSF50978">
    <property type="entry name" value="WD40 repeat-like"/>
    <property type="match status" value="1"/>
</dbReference>
<dbReference type="PROSITE" id="PS00678">
    <property type="entry name" value="WD_REPEATS_1"/>
    <property type="match status" value="1"/>
</dbReference>
<dbReference type="Proteomes" id="UP000046393">
    <property type="component" value="Unplaced"/>
</dbReference>
<keyword evidence="3" id="KW-0677">Repeat</keyword>
<reference evidence="7" key="1">
    <citation type="submission" date="2017-02" db="UniProtKB">
        <authorList>
            <consortium name="WormBaseParasite"/>
        </authorList>
    </citation>
    <scope>IDENTIFICATION</scope>
</reference>
<dbReference type="PROSITE" id="PS50082">
    <property type="entry name" value="WD_REPEATS_2"/>
    <property type="match status" value="1"/>
</dbReference>
<dbReference type="Gene3D" id="2.130.10.10">
    <property type="entry name" value="YVTN repeat-like/Quinoprotein amine dehydrogenase"/>
    <property type="match status" value="1"/>
</dbReference>
<dbReference type="STRING" id="451379.A0A0N5ATE1"/>
<dbReference type="InterPro" id="IPR015943">
    <property type="entry name" value="WD40/YVTN_repeat-like_dom_sf"/>
</dbReference>
<evidence type="ECO:0000313" key="7">
    <source>
        <dbReference type="WBParaSite" id="SMUV_0000809501-mRNA-1"/>
    </source>
</evidence>
<dbReference type="InterPro" id="IPR036322">
    <property type="entry name" value="WD40_repeat_dom_sf"/>
</dbReference>
<dbReference type="AlphaFoldDB" id="A0A0N5ATE1"/>
<dbReference type="Pfam" id="PF00400">
    <property type="entry name" value="WD40"/>
    <property type="match status" value="2"/>
</dbReference>
<evidence type="ECO:0000256" key="1">
    <source>
        <dbReference type="ARBA" id="ARBA00004123"/>
    </source>
</evidence>
<name>A0A0N5ATE1_9BILA</name>
<dbReference type="PANTHER" id="PTHR44040">
    <property type="entry name" value="RETINOBLASTOMA-BINDING PROTEIN 5"/>
    <property type="match status" value="1"/>
</dbReference>
<keyword evidence="4" id="KW-0539">Nucleus</keyword>
<sequence>MMHSELLDKIYGFGIPEELQDTLDLQQGTATCCKFNRWGSQAAIGCTDGRVYIVDCTTKTLAVHWICHAYPITALSWSRNGRRLLTASLDWTVCIWDVLDCTRIERFVYGSPVFAAMFNPRNENQILVLHLGSNPAVVDVNKKEQKEIIFSSLCDDDFGEVTAVAFDRRGNYIVTGSSKGRIAVYDSLSLEMVTFVKQVANHQIKNIVLTRREDYLITNSQDRVIRSYNFEDLLKMKPGETLDTEMKVFDTINKASWKSICVSGDGAYICGAREKSQALHIFERNTSSLMKILEGSKGESLHDVQWHPIRPIILSVATNGIVSIWAQVHGENWSAFAPDFTELDENATYAERESEFDEDDEDRHVSQLSQAKEEVDEEVDVVSVRESAVYCSSDDEDYDESSCVNDLGEKKGPLWYYPYAPEIEEPEENPFLWPIT</sequence>
<accession>A0A0N5ATE1</accession>
<dbReference type="InterPro" id="IPR001680">
    <property type="entry name" value="WD40_rpt"/>
</dbReference>
<keyword evidence="2 5" id="KW-0853">WD repeat</keyword>
<keyword evidence="6" id="KW-1185">Reference proteome</keyword>
<dbReference type="GO" id="GO:0048188">
    <property type="term" value="C:Set1C/COMPASS complex"/>
    <property type="evidence" value="ECO:0007669"/>
    <property type="project" value="InterPro"/>
</dbReference>
<feature type="repeat" description="WD" evidence="5">
    <location>
        <begin position="68"/>
        <end position="98"/>
    </location>
</feature>
<dbReference type="WBParaSite" id="SMUV_0000809501-mRNA-1">
    <property type="protein sequence ID" value="SMUV_0000809501-mRNA-1"/>
    <property type="gene ID" value="SMUV_0000809501"/>
</dbReference>
<dbReference type="InterPro" id="IPR037850">
    <property type="entry name" value="RBBP5/Swd1"/>
</dbReference>
<evidence type="ECO:0000256" key="5">
    <source>
        <dbReference type="PROSITE-ProRule" id="PRU00221"/>
    </source>
</evidence>
<comment type="subcellular location">
    <subcellularLocation>
        <location evidence="1">Nucleus</location>
    </subcellularLocation>
</comment>
<dbReference type="SMART" id="SM00320">
    <property type="entry name" value="WD40"/>
    <property type="match status" value="5"/>
</dbReference>
<evidence type="ECO:0000313" key="6">
    <source>
        <dbReference type="Proteomes" id="UP000046393"/>
    </source>
</evidence>
<organism evidence="6 7">
    <name type="scientific">Syphacia muris</name>
    <dbReference type="NCBI Taxonomy" id="451379"/>
    <lineage>
        <taxon>Eukaryota</taxon>
        <taxon>Metazoa</taxon>
        <taxon>Ecdysozoa</taxon>
        <taxon>Nematoda</taxon>
        <taxon>Chromadorea</taxon>
        <taxon>Rhabditida</taxon>
        <taxon>Spirurina</taxon>
        <taxon>Oxyuridomorpha</taxon>
        <taxon>Oxyuroidea</taxon>
        <taxon>Oxyuridae</taxon>
        <taxon>Syphacia</taxon>
    </lineage>
</organism>
<dbReference type="PANTHER" id="PTHR44040:SF1">
    <property type="entry name" value="RETINOBLASTOMA-BINDING PROTEIN 5"/>
    <property type="match status" value="1"/>
</dbReference>
<dbReference type="PROSITE" id="PS50294">
    <property type="entry name" value="WD_REPEATS_REGION"/>
    <property type="match status" value="1"/>
</dbReference>
<dbReference type="InterPro" id="IPR019775">
    <property type="entry name" value="WD40_repeat_CS"/>
</dbReference>
<evidence type="ECO:0000256" key="3">
    <source>
        <dbReference type="ARBA" id="ARBA00022737"/>
    </source>
</evidence>
<evidence type="ECO:0000256" key="4">
    <source>
        <dbReference type="ARBA" id="ARBA00023242"/>
    </source>
</evidence>
<evidence type="ECO:0000256" key="2">
    <source>
        <dbReference type="ARBA" id="ARBA00022574"/>
    </source>
</evidence>
<proteinExistence type="predicted"/>
<protein>
    <submittedName>
        <fullName evidence="7">WD_REPEATS_REGION domain-containing protein</fullName>
    </submittedName>
</protein>